<protein>
    <submittedName>
        <fullName evidence="1">Carboxylesterase 18</fullName>
    </submittedName>
</protein>
<evidence type="ECO:0000313" key="1">
    <source>
        <dbReference type="EMBL" id="KAJ6813790.1"/>
    </source>
</evidence>
<keyword evidence="2" id="KW-1185">Reference proteome</keyword>
<reference evidence="1" key="2">
    <citation type="submission" date="2023-04" db="EMBL/GenBank/DDBJ databases">
        <authorList>
            <person name="Bruccoleri R.E."/>
            <person name="Oakeley E.J."/>
            <person name="Faust A.-M."/>
            <person name="Dessus-Babus S."/>
            <person name="Altorfer M."/>
            <person name="Burckhardt D."/>
            <person name="Oertli M."/>
            <person name="Naumann U."/>
            <person name="Petersen F."/>
            <person name="Wong J."/>
        </authorList>
    </citation>
    <scope>NUCLEOTIDE SEQUENCE</scope>
    <source>
        <strain evidence="1">GSM-AAB239-AS_SAM_17_03QT</strain>
        <tissue evidence="1">Leaf</tissue>
    </source>
</reference>
<accession>A0AAX6FBE4</accession>
<organism evidence="1 2">
    <name type="scientific">Iris pallida</name>
    <name type="common">Sweet iris</name>
    <dbReference type="NCBI Taxonomy" id="29817"/>
    <lineage>
        <taxon>Eukaryota</taxon>
        <taxon>Viridiplantae</taxon>
        <taxon>Streptophyta</taxon>
        <taxon>Embryophyta</taxon>
        <taxon>Tracheophyta</taxon>
        <taxon>Spermatophyta</taxon>
        <taxon>Magnoliopsida</taxon>
        <taxon>Liliopsida</taxon>
        <taxon>Asparagales</taxon>
        <taxon>Iridaceae</taxon>
        <taxon>Iridoideae</taxon>
        <taxon>Irideae</taxon>
        <taxon>Iris</taxon>
    </lineage>
</organism>
<name>A0AAX6FBE4_IRIPA</name>
<gene>
    <name evidence="1" type="ORF">M6B38_143210</name>
</gene>
<comment type="caution">
    <text evidence="1">The sequence shown here is derived from an EMBL/GenBank/DDBJ whole genome shotgun (WGS) entry which is preliminary data.</text>
</comment>
<reference evidence="1" key="1">
    <citation type="journal article" date="2023" name="GigaByte">
        <title>Genome assembly of the bearded iris, Iris pallida Lam.</title>
        <authorList>
            <person name="Bruccoleri R.E."/>
            <person name="Oakeley E.J."/>
            <person name="Faust A.M.E."/>
            <person name="Altorfer M."/>
            <person name="Dessus-Babus S."/>
            <person name="Burckhardt D."/>
            <person name="Oertli M."/>
            <person name="Naumann U."/>
            <person name="Petersen F."/>
            <person name="Wong J."/>
        </authorList>
    </citation>
    <scope>NUCLEOTIDE SEQUENCE</scope>
    <source>
        <strain evidence="1">GSM-AAB239-AS_SAM_17_03QT</strain>
    </source>
</reference>
<proteinExistence type="predicted"/>
<dbReference type="AlphaFoldDB" id="A0AAX6FBE4"/>
<dbReference type="Proteomes" id="UP001140949">
    <property type="component" value="Unassembled WGS sequence"/>
</dbReference>
<sequence length="37" mass="4124">MICGMCGWRKSCKPAVQKRANGCAEGHVRLFFPLSLQ</sequence>
<dbReference type="EMBL" id="JANAVB010030220">
    <property type="protein sequence ID" value="KAJ6813790.1"/>
    <property type="molecule type" value="Genomic_DNA"/>
</dbReference>
<evidence type="ECO:0000313" key="2">
    <source>
        <dbReference type="Proteomes" id="UP001140949"/>
    </source>
</evidence>